<dbReference type="AlphaFoldDB" id="A0A451A378"/>
<accession>A0A451A378</accession>
<dbReference type="EMBL" id="CAADFY010000056">
    <property type="protein sequence ID" value="VFK54806.1"/>
    <property type="molecule type" value="Genomic_DNA"/>
</dbReference>
<organism evidence="3">
    <name type="scientific">Candidatus Kentrum sp. TUN</name>
    <dbReference type="NCBI Taxonomy" id="2126343"/>
    <lineage>
        <taxon>Bacteria</taxon>
        <taxon>Pseudomonadati</taxon>
        <taxon>Pseudomonadota</taxon>
        <taxon>Gammaproteobacteria</taxon>
        <taxon>Candidatus Kentrum</taxon>
    </lineage>
</organism>
<evidence type="ECO:0000313" key="1">
    <source>
        <dbReference type="EMBL" id="VFK54806.1"/>
    </source>
</evidence>
<gene>
    <name evidence="2" type="ORF">BECKTUN1418D_GA0071000_103117</name>
    <name evidence="3" type="ORF">BECKTUN1418E_GA0071001_105814</name>
    <name evidence="1" type="ORF">BECKTUN1418F_GA0071002_105615</name>
</gene>
<protein>
    <submittedName>
        <fullName evidence="3">Uncharacterized protein</fullName>
    </submittedName>
</protein>
<dbReference type="EMBL" id="CAADFV010000058">
    <property type="protein sequence ID" value="VFK60452.1"/>
    <property type="molecule type" value="Genomic_DNA"/>
</dbReference>
<proteinExistence type="predicted"/>
<sequence>MLRGSGNPGSSDSGVCLMHWKPDVVLIDSRAGLDEVASACLTDLSASMILPLAIDKGA</sequence>
<name>A0A451A378_9GAMM</name>
<evidence type="ECO:0000313" key="3">
    <source>
        <dbReference type="EMBL" id="VFK60452.1"/>
    </source>
</evidence>
<reference evidence="3" key="1">
    <citation type="submission" date="2019-02" db="EMBL/GenBank/DDBJ databases">
        <authorList>
            <person name="Gruber-Vodicka R. H."/>
            <person name="Seah K. B. B."/>
        </authorList>
    </citation>
    <scope>NUCLEOTIDE SEQUENCE</scope>
    <source>
        <strain evidence="2">BECK_BY1</strain>
        <strain evidence="3">BECK_BY2</strain>
        <strain evidence="1">BECK_BY3</strain>
    </source>
</reference>
<evidence type="ECO:0000313" key="2">
    <source>
        <dbReference type="EMBL" id="VFK55377.1"/>
    </source>
</evidence>
<dbReference type="EMBL" id="CAADFX010000031">
    <property type="protein sequence ID" value="VFK55377.1"/>
    <property type="molecule type" value="Genomic_DNA"/>
</dbReference>